<accession>R7WPK0</accession>
<comment type="caution">
    <text evidence="1">The sequence shown here is derived from an EMBL/GenBank/DDBJ whole genome shotgun (WGS) entry which is preliminary data.</text>
</comment>
<sequence>MLTALRVRDCLVTFATGRSIVGHGDVLLPA</sequence>
<evidence type="ECO:0000313" key="2">
    <source>
        <dbReference type="Proteomes" id="UP000013525"/>
    </source>
</evidence>
<dbReference type="AlphaFoldDB" id="R7WPK0"/>
<reference evidence="1 2" key="1">
    <citation type="journal article" date="2013" name="Genome Announc.">
        <title>Draft Genome Sequence of Rhodococcus rhodnii Strain LMG5362, a Symbiont of Rhodnius prolixus (Hemiptera, Reduviidae, Triatominae), the Principle Vector of Trypanosoma cruzi.</title>
        <authorList>
            <person name="Pachebat J.A."/>
            <person name="van Keulen G."/>
            <person name="Whitten M.M."/>
            <person name="Girdwood S."/>
            <person name="Del Sol R."/>
            <person name="Dyson P.J."/>
            <person name="Facey P.D."/>
        </authorList>
    </citation>
    <scope>NUCLEOTIDE SEQUENCE [LARGE SCALE GENOMIC DNA]</scope>
    <source>
        <strain evidence="1 2">LMG 5362</strain>
    </source>
</reference>
<organism evidence="1 2">
    <name type="scientific">Rhodococcus rhodnii LMG 5362</name>
    <dbReference type="NCBI Taxonomy" id="1273125"/>
    <lineage>
        <taxon>Bacteria</taxon>
        <taxon>Bacillati</taxon>
        <taxon>Actinomycetota</taxon>
        <taxon>Actinomycetes</taxon>
        <taxon>Mycobacteriales</taxon>
        <taxon>Nocardiaceae</taxon>
        <taxon>Rhodococcus</taxon>
    </lineage>
</organism>
<keyword evidence="2" id="KW-1185">Reference proteome</keyword>
<name>R7WPK0_9NOCA</name>
<dbReference type="EMBL" id="APMY01000051">
    <property type="protein sequence ID" value="EOM77205.1"/>
    <property type="molecule type" value="Genomic_DNA"/>
</dbReference>
<gene>
    <name evidence="1" type="ORF">Rrhod_1453</name>
</gene>
<dbReference type="Proteomes" id="UP000013525">
    <property type="component" value="Unassembled WGS sequence"/>
</dbReference>
<proteinExistence type="predicted"/>
<evidence type="ECO:0000313" key="1">
    <source>
        <dbReference type="EMBL" id="EOM77205.1"/>
    </source>
</evidence>
<protein>
    <submittedName>
        <fullName evidence="1">Uncharacterized protein</fullName>
    </submittedName>
</protein>